<dbReference type="SUPFAM" id="SSF56281">
    <property type="entry name" value="Metallo-hydrolase/oxidoreductase"/>
    <property type="match status" value="1"/>
</dbReference>
<accession>A0A1I6HDM2</accession>
<dbReference type="InterPro" id="IPR001279">
    <property type="entry name" value="Metallo-B-lactamas"/>
</dbReference>
<sequence length="275" mass="31610">MSLINTLNYEEVLGLQFQSGVRGLANMEVYMYYVDGLLIDTGQPKARQSVLQETSKLDIDQVIITHHHEDHSGNAPFIKDQHTCPIYASKPCVELMKAPPKISPVQRLTWGDRPANKELIALEKNEIKTPNHTFTIIPVPGHAADMIALHEPERKWLFSADLFINSYISYFIYNESIIAQMESLRRVLSLDFKVMFCAHNPKLETPRASLEKKLNYLESSYEQVRQLYEKGLDEHSIIKALNWKEMWLVRLASKGQLSRKNMIRAILRDLKASGE</sequence>
<dbReference type="EMBL" id="FOYQ01000002">
    <property type="protein sequence ID" value="SFR52458.1"/>
    <property type="molecule type" value="Genomic_DNA"/>
</dbReference>
<dbReference type="InterPro" id="IPR050855">
    <property type="entry name" value="NDM-1-like"/>
</dbReference>
<name>A0A1I6HDM2_9FLAO</name>
<proteinExistence type="predicted"/>
<organism evidence="2 3">
    <name type="scientific">Robiginitalea myxolifaciens</name>
    <dbReference type="NCBI Taxonomy" id="400055"/>
    <lineage>
        <taxon>Bacteria</taxon>
        <taxon>Pseudomonadati</taxon>
        <taxon>Bacteroidota</taxon>
        <taxon>Flavobacteriia</taxon>
        <taxon>Flavobacteriales</taxon>
        <taxon>Flavobacteriaceae</taxon>
        <taxon>Robiginitalea</taxon>
    </lineage>
</organism>
<dbReference type="Pfam" id="PF00753">
    <property type="entry name" value="Lactamase_B"/>
    <property type="match status" value="1"/>
</dbReference>
<dbReference type="PANTHER" id="PTHR42951">
    <property type="entry name" value="METALLO-BETA-LACTAMASE DOMAIN-CONTAINING"/>
    <property type="match status" value="1"/>
</dbReference>
<protein>
    <submittedName>
        <fullName evidence="2">Glyoxylase, beta-lactamase superfamily II</fullName>
    </submittedName>
</protein>
<evidence type="ECO:0000259" key="1">
    <source>
        <dbReference type="SMART" id="SM00849"/>
    </source>
</evidence>
<dbReference type="InterPro" id="IPR036866">
    <property type="entry name" value="RibonucZ/Hydroxyglut_hydro"/>
</dbReference>
<dbReference type="STRING" id="400055.SAMN04490243_2593"/>
<dbReference type="AlphaFoldDB" id="A0A1I6HDM2"/>
<feature type="domain" description="Metallo-beta-lactamase" evidence="1">
    <location>
        <begin position="28"/>
        <end position="199"/>
    </location>
</feature>
<dbReference type="SMART" id="SM00849">
    <property type="entry name" value="Lactamase_B"/>
    <property type="match status" value="1"/>
</dbReference>
<dbReference type="Gene3D" id="3.60.15.10">
    <property type="entry name" value="Ribonuclease Z/Hydroxyacylglutathione hydrolase-like"/>
    <property type="match status" value="1"/>
</dbReference>
<dbReference type="PANTHER" id="PTHR42951:SF17">
    <property type="entry name" value="METALLO-BETA-LACTAMASE DOMAIN-CONTAINING PROTEIN"/>
    <property type="match status" value="1"/>
</dbReference>
<evidence type="ECO:0000313" key="2">
    <source>
        <dbReference type="EMBL" id="SFR52458.1"/>
    </source>
</evidence>
<dbReference type="RefSeq" id="WP_092982975.1">
    <property type="nucleotide sequence ID" value="NZ_FOYQ01000002.1"/>
</dbReference>
<gene>
    <name evidence="2" type="ORF">SAMN04490243_2593</name>
</gene>
<keyword evidence="3" id="KW-1185">Reference proteome</keyword>
<dbReference type="Proteomes" id="UP000199534">
    <property type="component" value="Unassembled WGS sequence"/>
</dbReference>
<dbReference type="OrthoDB" id="9802248at2"/>
<evidence type="ECO:0000313" key="3">
    <source>
        <dbReference type="Proteomes" id="UP000199534"/>
    </source>
</evidence>
<reference evidence="2 3" key="1">
    <citation type="submission" date="2016-10" db="EMBL/GenBank/DDBJ databases">
        <authorList>
            <person name="de Groot N.N."/>
        </authorList>
    </citation>
    <scope>NUCLEOTIDE SEQUENCE [LARGE SCALE GENOMIC DNA]</scope>
    <source>
        <strain evidence="2 3">DSM 21019</strain>
    </source>
</reference>